<dbReference type="PANTHER" id="PTHR34992:SF5">
    <property type="entry name" value="ANCHORED PROTEIN, PUTATIVE (AFU_ORTHOLOGUE AFUA_6G02800)-RELATED"/>
    <property type="match status" value="1"/>
</dbReference>
<sequence length="288" mass="30488">MSPKSFWATLAISVALAGAAEWKDFGPAEFLWPTDRVWSAEQDNTAPCGSIASPNNTNRTEFPMTNGRVALVAQDESYNITLSISYSDDPKSNSDFTTLISPSKFKEMELGHTCVDVADPPKSVTSGDYATLQMIYVSQFDHNENETFYACADIKFVEASAFKTTIPCFNATEEDDGNTTNEWTYHHTSTAASSAASSTSTSSSSQNSADGSNNGSSSGGGGSGLSKGGIAGAVVGSVVGACLILAAALFLYRRNAQKNRVIRQQKFEQGLGKDSASTPSVGMNNLSK</sequence>
<dbReference type="OrthoDB" id="2587363at2759"/>
<keyword evidence="7" id="KW-0449">Lipoprotein</keyword>
<keyword evidence="13" id="KW-1185">Reference proteome</keyword>
<reference evidence="12" key="1">
    <citation type="submission" date="2021-10" db="EMBL/GenBank/DDBJ databases">
        <authorList>
            <person name="Piombo E."/>
        </authorList>
    </citation>
    <scope>NUCLEOTIDE SEQUENCE</scope>
</reference>
<evidence type="ECO:0000256" key="7">
    <source>
        <dbReference type="ARBA" id="ARBA00023288"/>
    </source>
</evidence>
<keyword evidence="4 10" id="KW-0732">Signal</keyword>
<dbReference type="CDD" id="cd21176">
    <property type="entry name" value="LPMO_auxiliary-like"/>
    <property type="match status" value="1"/>
</dbReference>
<feature type="signal peptide" evidence="10">
    <location>
        <begin position="1"/>
        <end position="19"/>
    </location>
</feature>
<proteinExistence type="predicted"/>
<evidence type="ECO:0000256" key="1">
    <source>
        <dbReference type="ARBA" id="ARBA00004609"/>
    </source>
</evidence>
<dbReference type="GO" id="GO:0005886">
    <property type="term" value="C:plasma membrane"/>
    <property type="evidence" value="ECO:0007669"/>
    <property type="project" value="UniProtKB-SubCell"/>
</dbReference>
<dbReference type="AlphaFoldDB" id="A0A9N9YT67"/>
<evidence type="ECO:0000256" key="10">
    <source>
        <dbReference type="SAM" id="SignalP"/>
    </source>
</evidence>
<evidence type="ECO:0000256" key="2">
    <source>
        <dbReference type="ARBA" id="ARBA00022475"/>
    </source>
</evidence>
<feature type="chain" id="PRO_5040188884" description="Copper acquisition factor BIM1-like domain-containing protein" evidence="10">
    <location>
        <begin position="20"/>
        <end position="288"/>
    </location>
</feature>
<accession>A0A9N9YT67</accession>
<feature type="region of interest" description="Disordered" evidence="8">
    <location>
        <begin position="191"/>
        <end position="223"/>
    </location>
</feature>
<feature type="compositionally biased region" description="Polar residues" evidence="8">
    <location>
        <begin position="275"/>
        <end position="288"/>
    </location>
</feature>
<feature type="compositionally biased region" description="Low complexity" evidence="8">
    <location>
        <begin position="191"/>
        <end position="216"/>
    </location>
</feature>
<dbReference type="GO" id="GO:0098552">
    <property type="term" value="C:side of membrane"/>
    <property type="evidence" value="ECO:0007669"/>
    <property type="project" value="UniProtKB-KW"/>
</dbReference>
<evidence type="ECO:0000256" key="5">
    <source>
        <dbReference type="ARBA" id="ARBA00023136"/>
    </source>
</evidence>
<evidence type="ECO:0000259" key="11">
    <source>
        <dbReference type="Pfam" id="PF20238"/>
    </source>
</evidence>
<evidence type="ECO:0000313" key="13">
    <source>
        <dbReference type="Proteomes" id="UP000696573"/>
    </source>
</evidence>
<keyword evidence="9" id="KW-0812">Transmembrane</keyword>
<name>A0A9N9YT67_9HYPO</name>
<dbReference type="InterPro" id="IPR046530">
    <property type="entry name" value="BIM1-like_dom"/>
</dbReference>
<protein>
    <recommendedName>
        <fullName evidence="11">Copper acquisition factor BIM1-like domain-containing protein</fullName>
    </recommendedName>
</protein>
<feature type="transmembrane region" description="Helical" evidence="9">
    <location>
        <begin position="230"/>
        <end position="252"/>
    </location>
</feature>
<evidence type="ECO:0000256" key="9">
    <source>
        <dbReference type="SAM" id="Phobius"/>
    </source>
</evidence>
<evidence type="ECO:0000313" key="12">
    <source>
        <dbReference type="EMBL" id="CAH0027924.1"/>
    </source>
</evidence>
<organism evidence="12 13">
    <name type="scientific">Clonostachys rhizophaga</name>
    <dbReference type="NCBI Taxonomy" id="160324"/>
    <lineage>
        <taxon>Eukaryota</taxon>
        <taxon>Fungi</taxon>
        <taxon>Dikarya</taxon>
        <taxon>Ascomycota</taxon>
        <taxon>Pezizomycotina</taxon>
        <taxon>Sordariomycetes</taxon>
        <taxon>Hypocreomycetidae</taxon>
        <taxon>Hypocreales</taxon>
        <taxon>Bionectriaceae</taxon>
        <taxon>Clonostachys</taxon>
    </lineage>
</organism>
<evidence type="ECO:0000256" key="3">
    <source>
        <dbReference type="ARBA" id="ARBA00022622"/>
    </source>
</evidence>
<keyword evidence="5 9" id="KW-0472">Membrane</keyword>
<evidence type="ECO:0000256" key="4">
    <source>
        <dbReference type="ARBA" id="ARBA00022729"/>
    </source>
</evidence>
<dbReference type="InterPro" id="IPR046936">
    <property type="entry name" value="BIM1-like"/>
</dbReference>
<dbReference type="Pfam" id="PF20238">
    <property type="entry name" value="BIM1-like_dom"/>
    <property type="match status" value="1"/>
</dbReference>
<keyword evidence="6" id="KW-0325">Glycoprotein</keyword>
<evidence type="ECO:0000256" key="8">
    <source>
        <dbReference type="SAM" id="MobiDB-lite"/>
    </source>
</evidence>
<dbReference type="PANTHER" id="PTHR34992">
    <property type="entry name" value="HYPHAL ANASTAMOSIS-7 PROTEIN"/>
    <property type="match status" value="1"/>
</dbReference>
<feature type="domain" description="Copper acquisition factor BIM1-like" evidence="11">
    <location>
        <begin position="26"/>
        <end position="173"/>
    </location>
</feature>
<keyword evidence="9" id="KW-1133">Transmembrane helix</keyword>
<dbReference type="Proteomes" id="UP000696573">
    <property type="component" value="Unassembled WGS sequence"/>
</dbReference>
<keyword evidence="3" id="KW-0336">GPI-anchor</keyword>
<evidence type="ECO:0000256" key="6">
    <source>
        <dbReference type="ARBA" id="ARBA00023180"/>
    </source>
</evidence>
<comment type="subcellular location">
    <subcellularLocation>
        <location evidence="1">Cell membrane</location>
        <topology evidence="1">Lipid-anchor</topology>
        <topology evidence="1">GPI-anchor</topology>
    </subcellularLocation>
</comment>
<comment type="caution">
    <text evidence="12">The sequence shown here is derived from an EMBL/GenBank/DDBJ whole genome shotgun (WGS) entry which is preliminary data.</text>
</comment>
<gene>
    <name evidence="12" type="ORF">CRHIZ90672A_00001895</name>
</gene>
<keyword evidence="2" id="KW-1003">Cell membrane</keyword>
<dbReference type="EMBL" id="CABFNQ020000730">
    <property type="protein sequence ID" value="CAH0027924.1"/>
    <property type="molecule type" value="Genomic_DNA"/>
</dbReference>
<feature type="region of interest" description="Disordered" evidence="8">
    <location>
        <begin position="268"/>
        <end position="288"/>
    </location>
</feature>